<reference evidence="1 2" key="1">
    <citation type="submission" date="2024-11" db="EMBL/GenBank/DDBJ databases">
        <title>Adaptive evolution of stress response genes in parasites aligns with host niche diversity.</title>
        <authorList>
            <person name="Hahn C."/>
            <person name="Resl P."/>
        </authorList>
    </citation>
    <scope>NUCLEOTIDE SEQUENCE [LARGE SCALE GENOMIC DNA]</scope>
    <source>
        <strain evidence="1">EGGRZ-B1_66</strain>
        <tissue evidence="1">Body</tissue>
    </source>
</reference>
<keyword evidence="2" id="KW-1185">Reference proteome</keyword>
<evidence type="ECO:0000313" key="2">
    <source>
        <dbReference type="Proteomes" id="UP001626550"/>
    </source>
</evidence>
<comment type="caution">
    <text evidence="1">The sequence shown here is derived from an EMBL/GenBank/DDBJ whole genome shotgun (WGS) entry which is preliminary data.</text>
</comment>
<proteinExistence type="predicted"/>
<feature type="non-terminal residue" evidence="1">
    <location>
        <position position="1"/>
    </location>
</feature>
<name>A0ABD2PKX6_9PLAT</name>
<dbReference type="EMBL" id="JBJKFK010005760">
    <property type="protein sequence ID" value="KAL3308150.1"/>
    <property type="molecule type" value="Genomic_DNA"/>
</dbReference>
<dbReference type="AlphaFoldDB" id="A0ABD2PKX6"/>
<organism evidence="1 2">
    <name type="scientific">Cichlidogyrus casuarinus</name>
    <dbReference type="NCBI Taxonomy" id="1844966"/>
    <lineage>
        <taxon>Eukaryota</taxon>
        <taxon>Metazoa</taxon>
        <taxon>Spiralia</taxon>
        <taxon>Lophotrochozoa</taxon>
        <taxon>Platyhelminthes</taxon>
        <taxon>Monogenea</taxon>
        <taxon>Monopisthocotylea</taxon>
        <taxon>Dactylogyridea</taxon>
        <taxon>Ancyrocephalidae</taxon>
        <taxon>Cichlidogyrus</taxon>
    </lineage>
</organism>
<dbReference type="Proteomes" id="UP001626550">
    <property type="component" value="Unassembled WGS sequence"/>
</dbReference>
<sequence length="124" mass="13584">AILCLLNTGFGMKLNGSPTAPNQHGSLHPAPVACHIDLKFVFILPRTVTQQNSCSEIRESEAKSRVTKSALRAIDQVEATRPPHPLCNAQMVVACDEESLNRTPAARLIVTGRSTCQAFECWWI</sequence>
<accession>A0ABD2PKX6</accession>
<protein>
    <submittedName>
        <fullName evidence="1">Uncharacterized protein</fullName>
    </submittedName>
</protein>
<gene>
    <name evidence="1" type="ORF">Ciccas_013323</name>
</gene>
<evidence type="ECO:0000313" key="1">
    <source>
        <dbReference type="EMBL" id="KAL3308150.1"/>
    </source>
</evidence>